<gene>
    <name evidence="1" type="ORF">SK128_015278</name>
</gene>
<dbReference type="Proteomes" id="UP001381693">
    <property type="component" value="Unassembled WGS sequence"/>
</dbReference>
<feature type="non-terminal residue" evidence="1">
    <location>
        <position position="52"/>
    </location>
</feature>
<proteinExistence type="predicted"/>
<organism evidence="1 2">
    <name type="scientific">Halocaridina rubra</name>
    <name type="common">Hawaiian red shrimp</name>
    <dbReference type="NCBI Taxonomy" id="373956"/>
    <lineage>
        <taxon>Eukaryota</taxon>
        <taxon>Metazoa</taxon>
        <taxon>Ecdysozoa</taxon>
        <taxon>Arthropoda</taxon>
        <taxon>Crustacea</taxon>
        <taxon>Multicrustacea</taxon>
        <taxon>Malacostraca</taxon>
        <taxon>Eumalacostraca</taxon>
        <taxon>Eucarida</taxon>
        <taxon>Decapoda</taxon>
        <taxon>Pleocyemata</taxon>
        <taxon>Caridea</taxon>
        <taxon>Atyoidea</taxon>
        <taxon>Atyidae</taxon>
        <taxon>Halocaridina</taxon>
    </lineage>
</organism>
<evidence type="ECO:0000313" key="1">
    <source>
        <dbReference type="EMBL" id="KAK7078695.1"/>
    </source>
</evidence>
<protein>
    <submittedName>
        <fullName evidence="1">Uncharacterized protein</fullName>
    </submittedName>
</protein>
<dbReference type="EMBL" id="JAXCGZ010007703">
    <property type="protein sequence ID" value="KAK7078695.1"/>
    <property type="molecule type" value="Genomic_DNA"/>
</dbReference>
<name>A0AAN8XGF8_HALRR</name>
<evidence type="ECO:0000313" key="2">
    <source>
        <dbReference type="Proteomes" id="UP001381693"/>
    </source>
</evidence>
<comment type="caution">
    <text evidence="1">The sequence shown here is derived from an EMBL/GenBank/DDBJ whole genome shotgun (WGS) entry which is preliminary data.</text>
</comment>
<dbReference type="AlphaFoldDB" id="A0AAN8XGF8"/>
<reference evidence="1 2" key="1">
    <citation type="submission" date="2023-11" db="EMBL/GenBank/DDBJ databases">
        <title>Halocaridina rubra genome assembly.</title>
        <authorList>
            <person name="Smith C."/>
        </authorList>
    </citation>
    <scope>NUCLEOTIDE SEQUENCE [LARGE SCALE GENOMIC DNA]</scope>
    <source>
        <strain evidence="1">EP-1</strain>
        <tissue evidence="1">Whole</tissue>
    </source>
</reference>
<keyword evidence="2" id="KW-1185">Reference proteome</keyword>
<sequence>MVRLRFKWRSSLPTLLFLLALLMMYSMATLFFISSDNQIPEVQAKPIYPASE</sequence>
<accession>A0AAN8XGF8</accession>